<dbReference type="Proteomes" id="UP001147746">
    <property type="component" value="Unassembled WGS sequence"/>
</dbReference>
<feature type="compositionally biased region" description="Polar residues" evidence="1">
    <location>
        <begin position="19"/>
        <end position="33"/>
    </location>
</feature>
<accession>A0A9W9H8S6</accession>
<evidence type="ECO:0000256" key="1">
    <source>
        <dbReference type="SAM" id="MobiDB-lite"/>
    </source>
</evidence>
<dbReference type="PANTHER" id="PTHR28307">
    <property type="entry name" value="PROTEIN PAL1"/>
    <property type="match status" value="1"/>
</dbReference>
<comment type="caution">
    <text evidence="2">The sequence shown here is derived from an EMBL/GenBank/DDBJ whole genome shotgun (WGS) entry which is preliminary data.</text>
</comment>
<sequence length="251" mass="28559">MAVDCMPMASLHHPHHPYNQPSSRRTSFSSNNPYARFASSSGSHAPSRRSCSVSESVRSAPSMWWDGTAEHYPVEPKKRRESQSSVPRRSKSQRVYSRNSMLVNPDIIDQLDNVTSYSYHHEGPYDAVCAERNQDSKHSPLEAVRESNEEALRATPKDKITDCLNSHRPLDGTAFFPPGHTDINGQTYEYQEGSNVVRSDYGLGGYMRQVQQRYSDDEIKNDSFYLRPLSNPFSQLKKKLSLRKGKRRSST</sequence>
<dbReference type="GO" id="GO:0005737">
    <property type="term" value="C:cytoplasm"/>
    <property type="evidence" value="ECO:0007669"/>
    <property type="project" value="TreeGrafter"/>
</dbReference>
<dbReference type="InterPro" id="IPR013226">
    <property type="entry name" value="Pal1"/>
</dbReference>
<feature type="region of interest" description="Disordered" evidence="1">
    <location>
        <begin position="74"/>
        <end position="98"/>
    </location>
</feature>
<evidence type="ECO:0000313" key="2">
    <source>
        <dbReference type="EMBL" id="KAJ5316247.1"/>
    </source>
</evidence>
<keyword evidence="3" id="KW-1185">Reference proteome</keyword>
<feature type="compositionally biased region" description="Polar residues" evidence="1">
    <location>
        <begin position="83"/>
        <end position="98"/>
    </location>
</feature>
<gene>
    <name evidence="2" type="ORF">N7476_006554</name>
</gene>
<reference evidence="2" key="1">
    <citation type="submission" date="2022-12" db="EMBL/GenBank/DDBJ databases">
        <authorList>
            <person name="Petersen C."/>
        </authorList>
    </citation>
    <scope>NUCLEOTIDE SEQUENCE</scope>
    <source>
        <strain evidence="2">IBT 21472</strain>
    </source>
</reference>
<reference evidence="2" key="2">
    <citation type="journal article" date="2023" name="IMA Fungus">
        <title>Comparative genomic study of the Penicillium genus elucidates a diverse pangenome and 15 lateral gene transfer events.</title>
        <authorList>
            <person name="Petersen C."/>
            <person name="Sorensen T."/>
            <person name="Nielsen M.R."/>
            <person name="Sondergaard T.E."/>
            <person name="Sorensen J.L."/>
            <person name="Fitzpatrick D.A."/>
            <person name="Frisvad J.C."/>
            <person name="Nielsen K.L."/>
        </authorList>
    </citation>
    <scope>NUCLEOTIDE SEQUENCE</scope>
    <source>
        <strain evidence="2">IBT 21472</strain>
    </source>
</reference>
<protein>
    <submittedName>
        <fullName evidence="2">Uncharacterized protein</fullName>
    </submittedName>
</protein>
<feature type="region of interest" description="Disordered" evidence="1">
    <location>
        <begin position="1"/>
        <end position="60"/>
    </location>
</feature>
<dbReference type="PANTHER" id="PTHR28307:SF1">
    <property type="entry name" value="PAL1 CELL MORPHOLOGY PROTEIN"/>
    <property type="match status" value="1"/>
</dbReference>
<dbReference type="EMBL" id="JAPZBO010000005">
    <property type="protein sequence ID" value="KAJ5316247.1"/>
    <property type="molecule type" value="Genomic_DNA"/>
</dbReference>
<evidence type="ECO:0000313" key="3">
    <source>
        <dbReference type="Proteomes" id="UP001147746"/>
    </source>
</evidence>
<feature type="compositionally biased region" description="Low complexity" evidence="1">
    <location>
        <begin position="38"/>
        <end position="60"/>
    </location>
</feature>
<feature type="region of interest" description="Disordered" evidence="1">
    <location>
        <begin position="134"/>
        <end position="157"/>
    </location>
</feature>
<organism evidence="2 3">
    <name type="scientific">Penicillium atrosanguineum</name>
    <dbReference type="NCBI Taxonomy" id="1132637"/>
    <lineage>
        <taxon>Eukaryota</taxon>
        <taxon>Fungi</taxon>
        <taxon>Dikarya</taxon>
        <taxon>Ascomycota</taxon>
        <taxon>Pezizomycotina</taxon>
        <taxon>Eurotiomycetes</taxon>
        <taxon>Eurotiomycetidae</taxon>
        <taxon>Eurotiales</taxon>
        <taxon>Aspergillaceae</taxon>
        <taxon>Penicillium</taxon>
    </lineage>
</organism>
<proteinExistence type="predicted"/>
<dbReference type="Pfam" id="PF08316">
    <property type="entry name" value="Pal1"/>
    <property type="match status" value="1"/>
</dbReference>
<name>A0A9W9H8S6_9EURO</name>
<dbReference type="OrthoDB" id="5389892at2759"/>
<dbReference type="AlphaFoldDB" id="A0A9W9H8S6"/>